<evidence type="ECO:0000256" key="4">
    <source>
        <dbReference type="ARBA" id="ARBA00023136"/>
    </source>
</evidence>
<dbReference type="InterPro" id="IPR033985">
    <property type="entry name" value="SusD-like_N"/>
</dbReference>
<dbReference type="GO" id="GO:0009279">
    <property type="term" value="C:cell outer membrane"/>
    <property type="evidence" value="ECO:0007669"/>
    <property type="project" value="UniProtKB-SubCell"/>
</dbReference>
<dbReference type="Pfam" id="PF07980">
    <property type="entry name" value="SusD_RagB"/>
    <property type="match status" value="1"/>
</dbReference>
<evidence type="ECO:0000259" key="7">
    <source>
        <dbReference type="Pfam" id="PF14322"/>
    </source>
</evidence>
<sequence>MTFCGCDSFLEETPKGSINDTYAQTEKGAEAELLSLYQINTELLEQWFMVGELGNDLMAYGGNVRDYWKGLITYTDTYMIDNSSNEGLWKWLYVALSTINTSINSINVADFHSESKRSELLSEAYALRAFYLHQIVEIYGPAAYYAEMPITSPEEIEGTQPGIAAFYKRILADLEIADQSLKAPSEVRSSSFGRMDQGIAKAIRMRVLMSLAAYDEALIGEVGMQNKQYCYEEAVRVATELKNNYGYKLESDFSRIFSPDNTENSEIIWSIQYGNTTFDAQNNFIHRYWVSQVNRSVRSYSKTINGLQAHSVFYGREYRAVMPTYYFIHVFNKYDKRRDATFISGYCRTDDWNELPDFSDTLLIRALDVLPQEVKSAYENRGIICDDVADIYDIETGAVLNNSNVRSCANNVTKWLDSSRSTAKQEYAYKDAILIRLGEVYVTLAEAYTRLGRKDEAAQVITELRQRALIPGHEEALTVNPEDIDISFILDEGARELGGELFRWQMLKRALDKDAFCQWIKGKNPDTNPENGVNGIGIKPYHINRPVPLSTINSYKVLNIEFKQNEGYAQ</sequence>
<keyword evidence="3" id="KW-0732">Signal</keyword>
<comment type="caution">
    <text evidence="8">The sequence shown here is derived from an EMBL/GenBank/DDBJ whole genome shotgun (WGS) entry which is preliminary data.</text>
</comment>
<dbReference type="Proteomes" id="UP000260983">
    <property type="component" value="Unassembled WGS sequence"/>
</dbReference>
<feature type="domain" description="SusD-like N-terminal" evidence="7">
    <location>
        <begin position="67"/>
        <end position="186"/>
    </location>
</feature>
<gene>
    <name evidence="8" type="ORF">DXB65_00710</name>
</gene>
<protein>
    <submittedName>
        <fullName evidence="8">RagB/SusD family nutrient uptake outer membrane protein</fullName>
    </submittedName>
</protein>
<dbReference type="InterPro" id="IPR012944">
    <property type="entry name" value="SusD_RagB_dom"/>
</dbReference>
<reference evidence="8 9" key="1">
    <citation type="submission" date="2018-08" db="EMBL/GenBank/DDBJ databases">
        <title>A genome reference for cultivated species of the human gut microbiota.</title>
        <authorList>
            <person name="Zou Y."/>
            <person name="Xue W."/>
            <person name="Luo G."/>
        </authorList>
    </citation>
    <scope>NUCLEOTIDE SEQUENCE [LARGE SCALE GENOMIC DNA]</scope>
    <source>
        <strain evidence="8 9">OM05-15BH</strain>
    </source>
</reference>
<evidence type="ECO:0000313" key="8">
    <source>
        <dbReference type="EMBL" id="RGN40498.1"/>
    </source>
</evidence>
<dbReference type="InterPro" id="IPR011990">
    <property type="entry name" value="TPR-like_helical_dom_sf"/>
</dbReference>
<accession>A0A3E5BSA0</accession>
<organism evidence="8 9">
    <name type="scientific">Bacteroides oleiciplenus</name>
    <dbReference type="NCBI Taxonomy" id="626931"/>
    <lineage>
        <taxon>Bacteria</taxon>
        <taxon>Pseudomonadati</taxon>
        <taxon>Bacteroidota</taxon>
        <taxon>Bacteroidia</taxon>
        <taxon>Bacteroidales</taxon>
        <taxon>Bacteroidaceae</taxon>
        <taxon>Bacteroides</taxon>
    </lineage>
</organism>
<evidence type="ECO:0000256" key="3">
    <source>
        <dbReference type="ARBA" id="ARBA00022729"/>
    </source>
</evidence>
<feature type="domain" description="RagB/SusD" evidence="6">
    <location>
        <begin position="266"/>
        <end position="568"/>
    </location>
</feature>
<dbReference type="Gene3D" id="1.25.40.390">
    <property type="match status" value="1"/>
</dbReference>
<keyword evidence="5" id="KW-0998">Cell outer membrane</keyword>
<dbReference type="AlphaFoldDB" id="A0A3E5BSA0"/>
<name>A0A3E5BSA0_9BACE</name>
<comment type="subcellular location">
    <subcellularLocation>
        <location evidence="1">Cell outer membrane</location>
    </subcellularLocation>
</comment>
<dbReference type="Pfam" id="PF14322">
    <property type="entry name" value="SusD-like_3"/>
    <property type="match status" value="1"/>
</dbReference>
<proteinExistence type="inferred from homology"/>
<comment type="similarity">
    <text evidence="2">Belongs to the SusD family.</text>
</comment>
<evidence type="ECO:0000256" key="5">
    <source>
        <dbReference type="ARBA" id="ARBA00023237"/>
    </source>
</evidence>
<evidence type="ECO:0000256" key="2">
    <source>
        <dbReference type="ARBA" id="ARBA00006275"/>
    </source>
</evidence>
<evidence type="ECO:0000313" key="9">
    <source>
        <dbReference type="Proteomes" id="UP000260983"/>
    </source>
</evidence>
<evidence type="ECO:0000259" key="6">
    <source>
        <dbReference type="Pfam" id="PF07980"/>
    </source>
</evidence>
<evidence type="ECO:0000256" key="1">
    <source>
        <dbReference type="ARBA" id="ARBA00004442"/>
    </source>
</evidence>
<dbReference type="SUPFAM" id="SSF48452">
    <property type="entry name" value="TPR-like"/>
    <property type="match status" value="1"/>
</dbReference>
<dbReference type="EMBL" id="QSUL01000001">
    <property type="protein sequence ID" value="RGN40498.1"/>
    <property type="molecule type" value="Genomic_DNA"/>
</dbReference>
<keyword evidence="4" id="KW-0472">Membrane</keyword>